<dbReference type="RefSeq" id="WP_378255681.1">
    <property type="nucleotide sequence ID" value="NZ_JBHSIT010000004.1"/>
</dbReference>
<name>A0ABV9TZS6_9ACTN</name>
<organism evidence="2 3">
    <name type="scientific">Actinomadura gamaensis</name>
    <dbReference type="NCBI Taxonomy" id="1763541"/>
    <lineage>
        <taxon>Bacteria</taxon>
        <taxon>Bacillati</taxon>
        <taxon>Actinomycetota</taxon>
        <taxon>Actinomycetes</taxon>
        <taxon>Streptosporangiales</taxon>
        <taxon>Thermomonosporaceae</taxon>
        <taxon>Actinomadura</taxon>
    </lineage>
</organism>
<reference evidence="3" key="1">
    <citation type="journal article" date="2019" name="Int. J. Syst. Evol. Microbiol.">
        <title>The Global Catalogue of Microorganisms (GCM) 10K type strain sequencing project: providing services to taxonomists for standard genome sequencing and annotation.</title>
        <authorList>
            <consortium name="The Broad Institute Genomics Platform"/>
            <consortium name="The Broad Institute Genome Sequencing Center for Infectious Disease"/>
            <person name="Wu L."/>
            <person name="Ma J."/>
        </authorList>
    </citation>
    <scope>NUCLEOTIDE SEQUENCE [LARGE SCALE GENOMIC DNA]</scope>
    <source>
        <strain evidence="3">KLKA75</strain>
    </source>
</reference>
<feature type="signal peptide" evidence="1">
    <location>
        <begin position="1"/>
        <end position="29"/>
    </location>
</feature>
<accession>A0ABV9TZS6</accession>
<evidence type="ECO:0000313" key="2">
    <source>
        <dbReference type="EMBL" id="MFC4908753.1"/>
    </source>
</evidence>
<evidence type="ECO:0000313" key="3">
    <source>
        <dbReference type="Proteomes" id="UP001595872"/>
    </source>
</evidence>
<protein>
    <submittedName>
        <fullName evidence="2">Uncharacterized protein</fullName>
    </submittedName>
</protein>
<evidence type="ECO:0000256" key="1">
    <source>
        <dbReference type="SAM" id="SignalP"/>
    </source>
</evidence>
<dbReference type="Proteomes" id="UP001595872">
    <property type="component" value="Unassembled WGS sequence"/>
</dbReference>
<comment type="caution">
    <text evidence="2">The sequence shown here is derived from an EMBL/GenBank/DDBJ whole genome shotgun (WGS) entry which is preliminary data.</text>
</comment>
<keyword evidence="3" id="KW-1185">Reference proteome</keyword>
<gene>
    <name evidence="2" type="ORF">ACFPCY_15605</name>
</gene>
<feature type="chain" id="PRO_5045062858" evidence="1">
    <location>
        <begin position="30"/>
        <end position="173"/>
    </location>
</feature>
<proteinExistence type="predicted"/>
<sequence>MRLSTITRPAVIALGAGLAIAAGTTAASAAEPAPQAAAKLHLTSFGYGKLRIGESAKAALRSGAVVVKHRDRVCIGYDLKGHPTGRDNVGGYISHKYGVAMISAPKGVSTSRGIHYGSTYAQLKHAYPGVHRTIHGYYDVTAPGNRKAIYSFELRHGKVVGVFLELKQQDCFN</sequence>
<dbReference type="EMBL" id="JBHSIT010000004">
    <property type="protein sequence ID" value="MFC4908753.1"/>
    <property type="molecule type" value="Genomic_DNA"/>
</dbReference>
<keyword evidence="1" id="KW-0732">Signal</keyword>